<organism evidence="20 21">
    <name type="scientific">Rhodotorula diobovata</name>
    <dbReference type="NCBI Taxonomy" id="5288"/>
    <lineage>
        <taxon>Eukaryota</taxon>
        <taxon>Fungi</taxon>
        <taxon>Dikarya</taxon>
        <taxon>Basidiomycota</taxon>
        <taxon>Pucciniomycotina</taxon>
        <taxon>Microbotryomycetes</taxon>
        <taxon>Sporidiobolales</taxon>
        <taxon>Sporidiobolaceae</taxon>
        <taxon>Rhodotorula</taxon>
    </lineage>
</organism>
<keyword evidence="8" id="KW-0227">DNA damage</keyword>
<feature type="compositionally biased region" description="Low complexity" evidence="18">
    <location>
        <begin position="858"/>
        <end position="867"/>
    </location>
</feature>
<evidence type="ECO:0000259" key="19">
    <source>
        <dbReference type="SMART" id="SM00559"/>
    </source>
</evidence>
<evidence type="ECO:0000256" key="13">
    <source>
        <dbReference type="ARBA" id="ARBA00023125"/>
    </source>
</evidence>
<dbReference type="CDD" id="cd00198">
    <property type="entry name" value="vWFA"/>
    <property type="match status" value="1"/>
</dbReference>
<feature type="compositionally biased region" description="Acidic residues" evidence="18">
    <location>
        <begin position="337"/>
        <end position="349"/>
    </location>
</feature>
<evidence type="ECO:0000313" key="21">
    <source>
        <dbReference type="Proteomes" id="UP000311382"/>
    </source>
</evidence>
<dbReference type="GO" id="GO:0016787">
    <property type="term" value="F:hydrolase activity"/>
    <property type="evidence" value="ECO:0007669"/>
    <property type="project" value="UniProtKB-KW"/>
</dbReference>
<accession>A0A5C5G2Y4</accession>
<keyword evidence="16" id="KW-0539">Nucleus</keyword>
<evidence type="ECO:0000256" key="10">
    <source>
        <dbReference type="ARBA" id="ARBA00022806"/>
    </source>
</evidence>
<keyword evidence="11" id="KW-0067">ATP-binding</keyword>
<feature type="compositionally biased region" description="Low complexity" evidence="18">
    <location>
        <begin position="301"/>
        <end position="317"/>
    </location>
</feature>
<evidence type="ECO:0000256" key="5">
    <source>
        <dbReference type="ARBA" id="ARBA00021792"/>
    </source>
</evidence>
<keyword evidence="9" id="KW-0378">Hydrolase</keyword>
<evidence type="ECO:0000256" key="7">
    <source>
        <dbReference type="ARBA" id="ARBA00022741"/>
    </source>
</evidence>
<reference evidence="20 21" key="1">
    <citation type="submission" date="2019-03" db="EMBL/GenBank/DDBJ databases">
        <title>Rhodosporidium diobovatum UCD-FST 08-225 genome sequencing, assembly, and annotation.</title>
        <authorList>
            <person name="Fakankun I.U."/>
            <person name="Fristensky B."/>
            <person name="Levin D.B."/>
        </authorList>
    </citation>
    <scope>NUCLEOTIDE SEQUENCE [LARGE SCALE GENOMIC DNA]</scope>
    <source>
        <strain evidence="20 21">UCD-FST 08-225</strain>
    </source>
</reference>
<evidence type="ECO:0000256" key="14">
    <source>
        <dbReference type="ARBA" id="ARBA00023172"/>
    </source>
</evidence>
<name>A0A5C5G2Y4_9BASI</name>
<comment type="similarity">
    <text evidence="3">Belongs to the ku80 family.</text>
</comment>
<evidence type="ECO:0000256" key="9">
    <source>
        <dbReference type="ARBA" id="ARBA00022801"/>
    </source>
</evidence>
<dbReference type="STRING" id="5288.A0A5C5G2Y4"/>
<evidence type="ECO:0000256" key="17">
    <source>
        <dbReference type="ARBA" id="ARBA00031847"/>
    </source>
</evidence>
<evidence type="ECO:0000256" key="3">
    <source>
        <dbReference type="ARBA" id="ARBA00007726"/>
    </source>
</evidence>
<dbReference type="PANTHER" id="PTHR12604">
    <property type="entry name" value="KU AUTOANTIGEN DNA HELICASE"/>
    <property type="match status" value="1"/>
</dbReference>
<feature type="region of interest" description="Disordered" evidence="18">
    <location>
        <begin position="773"/>
        <end position="870"/>
    </location>
</feature>
<proteinExistence type="inferred from homology"/>
<evidence type="ECO:0000256" key="16">
    <source>
        <dbReference type="ARBA" id="ARBA00023242"/>
    </source>
</evidence>
<evidence type="ECO:0000256" key="18">
    <source>
        <dbReference type="SAM" id="MobiDB-lite"/>
    </source>
</evidence>
<dbReference type="GO" id="GO:0006310">
    <property type="term" value="P:DNA recombination"/>
    <property type="evidence" value="ECO:0007669"/>
    <property type="project" value="UniProtKB-KW"/>
</dbReference>
<dbReference type="InterPro" id="IPR014893">
    <property type="entry name" value="Ku_PK_bind"/>
</dbReference>
<dbReference type="GO" id="GO:0000723">
    <property type="term" value="P:telomere maintenance"/>
    <property type="evidence" value="ECO:0007669"/>
    <property type="project" value="InterPro"/>
</dbReference>
<evidence type="ECO:0000256" key="11">
    <source>
        <dbReference type="ARBA" id="ARBA00022840"/>
    </source>
</evidence>
<dbReference type="GO" id="GO:0000781">
    <property type="term" value="C:chromosome, telomeric region"/>
    <property type="evidence" value="ECO:0007669"/>
    <property type="project" value="UniProtKB-SubCell"/>
</dbReference>
<evidence type="ECO:0000256" key="6">
    <source>
        <dbReference type="ARBA" id="ARBA00022454"/>
    </source>
</evidence>
<dbReference type="InterPro" id="IPR036494">
    <property type="entry name" value="Ku_C_sf"/>
</dbReference>
<dbReference type="Gene3D" id="3.40.50.410">
    <property type="entry name" value="von Willebrand factor, type A domain"/>
    <property type="match status" value="1"/>
</dbReference>
<dbReference type="Gene3D" id="2.40.290.10">
    <property type="match status" value="1"/>
</dbReference>
<feature type="compositionally biased region" description="Acidic residues" evidence="18">
    <location>
        <begin position="799"/>
        <end position="810"/>
    </location>
</feature>
<dbReference type="SUPFAM" id="SSF53300">
    <property type="entry name" value="vWA-like"/>
    <property type="match status" value="1"/>
</dbReference>
<dbReference type="InterPro" id="IPR024193">
    <property type="entry name" value="Ku80"/>
</dbReference>
<dbReference type="GO" id="GO:0003678">
    <property type="term" value="F:DNA helicase activity"/>
    <property type="evidence" value="ECO:0007669"/>
    <property type="project" value="UniProtKB-EC"/>
</dbReference>
<evidence type="ECO:0000256" key="15">
    <source>
        <dbReference type="ARBA" id="ARBA00023204"/>
    </source>
</evidence>
<dbReference type="GO" id="GO:0006303">
    <property type="term" value="P:double-strand break repair via nonhomologous end joining"/>
    <property type="evidence" value="ECO:0007669"/>
    <property type="project" value="InterPro"/>
</dbReference>
<dbReference type="OrthoDB" id="30826at2759"/>
<dbReference type="PANTHER" id="PTHR12604:SF4">
    <property type="entry name" value="X-RAY REPAIR CROSS-COMPLEMENTING PROTEIN 5"/>
    <property type="match status" value="1"/>
</dbReference>
<evidence type="ECO:0000256" key="1">
    <source>
        <dbReference type="ARBA" id="ARBA00004123"/>
    </source>
</evidence>
<dbReference type="AlphaFoldDB" id="A0A5C5G2Y4"/>
<dbReference type="Gene3D" id="1.25.40.240">
    <property type="entry name" value="Ku, C-terminal domain"/>
    <property type="match status" value="1"/>
</dbReference>
<dbReference type="GO" id="GO:0003684">
    <property type="term" value="F:damaged DNA binding"/>
    <property type="evidence" value="ECO:0007669"/>
    <property type="project" value="InterPro"/>
</dbReference>
<dbReference type="Gene3D" id="1.10.1600.10">
    <property type="match status" value="1"/>
</dbReference>
<dbReference type="GO" id="GO:0043564">
    <property type="term" value="C:Ku70:Ku80 complex"/>
    <property type="evidence" value="ECO:0007669"/>
    <property type="project" value="InterPro"/>
</dbReference>
<evidence type="ECO:0000256" key="8">
    <source>
        <dbReference type="ARBA" id="ARBA00022763"/>
    </source>
</evidence>
<keyword evidence="15" id="KW-0234">DNA repair</keyword>
<evidence type="ECO:0000313" key="20">
    <source>
        <dbReference type="EMBL" id="TNY22772.1"/>
    </source>
</evidence>
<evidence type="ECO:0000256" key="12">
    <source>
        <dbReference type="ARBA" id="ARBA00022895"/>
    </source>
</evidence>
<dbReference type="InterPro" id="IPR006164">
    <property type="entry name" value="DNA_bd_Ku70/Ku80"/>
</dbReference>
<keyword evidence="14" id="KW-0233">DNA recombination</keyword>
<keyword evidence="12" id="KW-0779">Telomere</keyword>
<feature type="domain" description="Ku" evidence="19">
    <location>
        <begin position="469"/>
        <end position="617"/>
    </location>
</feature>
<dbReference type="InterPro" id="IPR036465">
    <property type="entry name" value="vWFA_dom_sf"/>
</dbReference>
<comment type="subcellular location">
    <subcellularLocation>
        <location evidence="2">Chromosome</location>
        <location evidence="2">Telomere</location>
    </subcellularLocation>
    <subcellularLocation>
        <location evidence="1">Nucleus</location>
    </subcellularLocation>
</comment>
<evidence type="ECO:0000256" key="4">
    <source>
        <dbReference type="ARBA" id="ARBA00012551"/>
    </source>
</evidence>
<sequence length="964" mass="105539">MALAPRTATLFLIDCSASMGRERDFTVGEEPHKVTTRRSGLDVAKEYVKAKLIMRDLKTTPFGVILFAHPKTKNLLTTRAKEQAAERDEKFDRARDPYRHCYELLPLTKTVDKSLVDRIDDAVAGEGPDTDAFSATILGLETLDADPSIKNFAVKEICLITDGESEINWDGVRSAAHQMNAVSVGLTVIGIDFDDEELGFVEEHKSEVKRENEAQFRDLVDMLDQPSLVANARQALAAIATPQVKAVNSRADRMTLSLGNPTTHPDSSLVMHVDVKKAVVPAGAPTMKQMSLRGFERVRTTQRAQQSQSQSQAFSQQLFGNGSSQVEPRGTKRAAETVDDPEDEEDEDAKAEIKRNARFAEQQNREHRAQMAAGQGVDLGKIGITLDRQLQNEGLAVGDAEDADLAGHGVTKERLFFYRPPPKPVGAVDAKDAKAKSGTAKVNVSRRVRDGGTVEQDALDDDEDDDEHLVQINQDETELTDAYHYGGSLIPIGDLEEGAGTLGGLKTGMEILTFMKQSDLHYDWRMGDVFYVYATHGELGSEKTFSALVNGMVERESLAIVRFVKKGFTRDGKARLPDPQLGILFPHIEDGVEICYWVRIPFAEDVRALTFPSLDRLFNRKGQPLTEHKLLPTKEMDDAMDAFVDAMDLSKAGPPDEDGDPTEFFIVDDSFSPAIHNIQNTLVFRLSNPDADLPPVPPVLTRYMDPPPSVAQASQAAAEKVKRVFDVQIGESLPPKPKKVNKKTANYAQAGLEEEIQLDRIFGSGAAAADNGGGAFKKTTTPAFEPPSPSKPSNVRPDSDDDDDDDDVMIVDEPSRTSAPATAPKPNQDGGDDEEEEPDTEDEPDTEGDDDEDDERMSAAADVSASSKDIEKGVAEAKSLIDASFSHSRYGMASDALKHARNLAQKVHAESAYNASIRALVSSLHANPKKRDFLPRIKSGDLGLLVDDDTLPQEAEDFLDELDD</sequence>
<gene>
    <name evidence="20" type="ORF">DMC30DRAFT_430894</name>
</gene>
<dbReference type="InterPro" id="IPR016194">
    <property type="entry name" value="SPOC-like_C_dom_sf"/>
</dbReference>
<dbReference type="EMBL" id="SOZI01000020">
    <property type="protein sequence ID" value="TNY22772.1"/>
    <property type="molecule type" value="Genomic_DNA"/>
</dbReference>
<dbReference type="Proteomes" id="UP000311382">
    <property type="component" value="Unassembled WGS sequence"/>
</dbReference>
<keyword evidence="6" id="KW-0158">Chromosome</keyword>
<dbReference type="CDD" id="cd00873">
    <property type="entry name" value="KU80"/>
    <property type="match status" value="1"/>
</dbReference>
<comment type="caution">
    <text evidence="20">The sequence shown here is derived from an EMBL/GenBank/DDBJ whole genome shotgun (WGS) entry which is preliminary data.</text>
</comment>
<dbReference type="GO" id="GO:0042162">
    <property type="term" value="F:telomeric DNA binding"/>
    <property type="evidence" value="ECO:0007669"/>
    <property type="project" value="InterPro"/>
</dbReference>
<dbReference type="SUPFAM" id="SSF100939">
    <property type="entry name" value="SPOC domain-like"/>
    <property type="match status" value="1"/>
</dbReference>
<keyword evidence="21" id="KW-1185">Reference proteome</keyword>
<dbReference type="Pfam" id="PF08785">
    <property type="entry name" value="Ku_PK_bind"/>
    <property type="match status" value="1"/>
</dbReference>
<protein>
    <recommendedName>
        <fullName evidence="5">ATP-dependent DNA helicase II subunit 2</fullName>
        <ecNumber evidence="4">3.6.4.12</ecNumber>
    </recommendedName>
    <alternativeName>
        <fullName evidence="17">ATP-dependent DNA helicase II subunit Ku80</fullName>
    </alternativeName>
</protein>
<dbReference type="GO" id="GO:0005524">
    <property type="term" value="F:ATP binding"/>
    <property type="evidence" value="ECO:0007669"/>
    <property type="project" value="UniProtKB-KW"/>
</dbReference>
<dbReference type="GO" id="GO:0003690">
    <property type="term" value="F:double-stranded DNA binding"/>
    <property type="evidence" value="ECO:0007669"/>
    <property type="project" value="TreeGrafter"/>
</dbReference>
<evidence type="ECO:0000256" key="2">
    <source>
        <dbReference type="ARBA" id="ARBA00004574"/>
    </source>
</evidence>
<feature type="region of interest" description="Disordered" evidence="18">
    <location>
        <begin position="297"/>
        <end position="350"/>
    </location>
</feature>
<keyword evidence="10" id="KW-0347">Helicase</keyword>
<keyword evidence="7" id="KW-0547">Nucleotide-binding</keyword>
<dbReference type="FunFam" id="1.10.1600.10:FF:000002">
    <property type="entry name" value="X-ray repair cross-complementing protein 5"/>
    <property type="match status" value="1"/>
</dbReference>
<dbReference type="Pfam" id="PF02735">
    <property type="entry name" value="Ku"/>
    <property type="match status" value="1"/>
</dbReference>
<dbReference type="SMART" id="SM00559">
    <property type="entry name" value="Ku78"/>
    <property type="match status" value="1"/>
</dbReference>
<keyword evidence="13" id="KW-0238">DNA-binding</keyword>
<feature type="compositionally biased region" description="Acidic residues" evidence="18">
    <location>
        <begin position="830"/>
        <end position="855"/>
    </location>
</feature>
<dbReference type="EC" id="3.6.4.12" evidence="4"/>